<dbReference type="CDD" id="cd05233">
    <property type="entry name" value="SDR_c"/>
    <property type="match status" value="1"/>
</dbReference>
<dbReference type="PANTHER" id="PTHR43008">
    <property type="entry name" value="BENZIL REDUCTASE"/>
    <property type="match status" value="1"/>
</dbReference>
<evidence type="ECO:0000313" key="4">
    <source>
        <dbReference type="EMBL" id="NYT73352.1"/>
    </source>
</evidence>
<accession>A0A7Z0N817</accession>
<dbReference type="Pfam" id="PF13561">
    <property type="entry name" value="adh_short_C2"/>
    <property type="match status" value="1"/>
</dbReference>
<name>A0A7Z0N817_9GAMM</name>
<feature type="domain" description="Ketoreductase" evidence="3">
    <location>
        <begin position="6"/>
        <end position="182"/>
    </location>
</feature>
<dbReference type="GO" id="GO:0050664">
    <property type="term" value="F:oxidoreductase activity, acting on NAD(P)H, oxygen as acceptor"/>
    <property type="evidence" value="ECO:0007669"/>
    <property type="project" value="TreeGrafter"/>
</dbReference>
<dbReference type="InterPro" id="IPR002347">
    <property type="entry name" value="SDR_fam"/>
</dbReference>
<protein>
    <submittedName>
        <fullName evidence="4">SDR family oxidoreductase</fullName>
    </submittedName>
</protein>
<dbReference type="PANTHER" id="PTHR43008:SF4">
    <property type="entry name" value="CHAIN DEHYDROGENASE, PUTATIVE (AFU_ORTHOLOGUE AFUA_4G08710)-RELATED"/>
    <property type="match status" value="1"/>
</dbReference>
<proteinExistence type="inferred from homology"/>
<dbReference type="InterPro" id="IPR057326">
    <property type="entry name" value="KR_dom"/>
</dbReference>
<dbReference type="SUPFAM" id="SSF51735">
    <property type="entry name" value="NAD(P)-binding Rossmann-fold domains"/>
    <property type="match status" value="1"/>
</dbReference>
<dbReference type="EMBL" id="JACCGK010000010">
    <property type="protein sequence ID" value="NYT73352.1"/>
    <property type="molecule type" value="Genomic_DNA"/>
</dbReference>
<dbReference type="PRINTS" id="PR00081">
    <property type="entry name" value="GDHRDH"/>
</dbReference>
<organism evidence="4 5">
    <name type="scientific">Vreelandella sedimenti</name>
    <dbReference type="NCBI Taxonomy" id="2729618"/>
    <lineage>
        <taxon>Bacteria</taxon>
        <taxon>Pseudomonadati</taxon>
        <taxon>Pseudomonadota</taxon>
        <taxon>Gammaproteobacteria</taxon>
        <taxon>Oceanospirillales</taxon>
        <taxon>Halomonadaceae</taxon>
        <taxon>Vreelandella</taxon>
    </lineage>
</organism>
<keyword evidence="5" id="KW-1185">Reference proteome</keyword>
<dbReference type="FunFam" id="3.40.50.720:FF:000084">
    <property type="entry name" value="Short-chain dehydrogenase reductase"/>
    <property type="match status" value="1"/>
</dbReference>
<sequence>MQFESKVALVTGGSSGIGLGIATHLAQLGAHVIITGRDPAKLAQAAQSIGPNVSSAALDVTKVAEIDALYETVRRDHGRLDILVANAGGGQIIPLGSLTEEHVDRTFDTNVKGVIFTVQSALSLMAPGSSIVIVGSTSSINPSPGLSVYGASKAAVRTLVRAWIQDIKGTGIRINLVSPGPVHTESLESFFPPDQAEAAFEYLKGQSMVGRIGTPKDIAHAVAYLASDDAAYTNGIELFVDGGASQV</sequence>
<keyword evidence="2" id="KW-0560">Oxidoreductase</keyword>
<dbReference type="SMART" id="SM00822">
    <property type="entry name" value="PKS_KR"/>
    <property type="match status" value="1"/>
</dbReference>
<evidence type="ECO:0000256" key="1">
    <source>
        <dbReference type="ARBA" id="ARBA00006484"/>
    </source>
</evidence>
<evidence type="ECO:0000313" key="5">
    <source>
        <dbReference type="Proteomes" id="UP000520876"/>
    </source>
</evidence>
<dbReference type="AlphaFoldDB" id="A0A7Z0N817"/>
<evidence type="ECO:0000256" key="2">
    <source>
        <dbReference type="ARBA" id="ARBA00023002"/>
    </source>
</evidence>
<dbReference type="Proteomes" id="UP000520876">
    <property type="component" value="Unassembled WGS sequence"/>
</dbReference>
<evidence type="ECO:0000259" key="3">
    <source>
        <dbReference type="SMART" id="SM00822"/>
    </source>
</evidence>
<comment type="caution">
    <text evidence="4">The sequence shown here is derived from an EMBL/GenBank/DDBJ whole genome shotgun (WGS) entry which is preliminary data.</text>
</comment>
<comment type="similarity">
    <text evidence="1">Belongs to the short-chain dehydrogenases/reductases (SDR) family.</text>
</comment>
<dbReference type="InterPro" id="IPR036291">
    <property type="entry name" value="NAD(P)-bd_dom_sf"/>
</dbReference>
<dbReference type="Gene3D" id="3.40.50.720">
    <property type="entry name" value="NAD(P)-binding Rossmann-like Domain"/>
    <property type="match status" value="1"/>
</dbReference>
<reference evidence="4 5" key="1">
    <citation type="submission" date="2020-07" db="EMBL/GenBank/DDBJ databases">
        <title>Halomonas sp. QX-2 draft genome sequence.</title>
        <authorList>
            <person name="Qiu X."/>
        </authorList>
    </citation>
    <scope>NUCLEOTIDE SEQUENCE [LARGE SCALE GENOMIC DNA]</scope>
    <source>
        <strain evidence="4 5">QX-2</strain>
    </source>
</reference>
<gene>
    <name evidence="4" type="ORF">HZU72_13055</name>
</gene>